<keyword evidence="1" id="KW-0472">Membrane</keyword>
<dbReference type="STRING" id="1797298.A2988_00040"/>
<keyword evidence="1" id="KW-0812">Transmembrane</keyword>
<evidence type="ECO:0000256" key="1">
    <source>
        <dbReference type="SAM" id="Phobius"/>
    </source>
</evidence>
<feature type="transmembrane region" description="Helical" evidence="1">
    <location>
        <begin position="95"/>
        <end position="118"/>
    </location>
</feature>
<feature type="transmembrane region" description="Helical" evidence="1">
    <location>
        <begin position="18"/>
        <end position="37"/>
    </location>
</feature>
<accession>A0A1F5BTA8</accession>
<organism evidence="2 3">
    <name type="scientific">Candidatus Azambacteria bacterium RIFCSPLOWO2_01_FULL_46_25</name>
    <dbReference type="NCBI Taxonomy" id="1797298"/>
    <lineage>
        <taxon>Bacteria</taxon>
        <taxon>Candidatus Azamiibacteriota</taxon>
    </lineage>
</organism>
<feature type="transmembrane region" description="Helical" evidence="1">
    <location>
        <begin position="70"/>
        <end position="89"/>
    </location>
</feature>
<evidence type="ECO:0000313" key="2">
    <source>
        <dbReference type="EMBL" id="OGD33873.1"/>
    </source>
</evidence>
<sequence length="122" mass="13408">MGTAFKRFKDADFISDNYVLGMILLGALINAAFWYYLKHSLGTADTFMTTHYTLAFGADLIGTTADIFGLAYEAALFSLATIFIARLVYGYDVFMAYIAVSALPVLNGFMFLHGYLLIAVNA</sequence>
<dbReference type="EMBL" id="MEYS01000002">
    <property type="protein sequence ID" value="OGD33873.1"/>
    <property type="molecule type" value="Genomic_DNA"/>
</dbReference>
<keyword evidence="1" id="KW-1133">Transmembrane helix</keyword>
<dbReference type="AlphaFoldDB" id="A0A1F5BTA8"/>
<comment type="caution">
    <text evidence="2">The sequence shown here is derived from an EMBL/GenBank/DDBJ whole genome shotgun (WGS) entry which is preliminary data.</text>
</comment>
<protein>
    <submittedName>
        <fullName evidence="2">Uncharacterized protein</fullName>
    </submittedName>
</protein>
<reference evidence="2 3" key="1">
    <citation type="journal article" date="2016" name="Nat. Commun.">
        <title>Thousands of microbial genomes shed light on interconnected biogeochemical processes in an aquifer system.</title>
        <authorList>
            <person name="Anantharaman K."/>
            <person name="Brown C.T."/>
            <person name="Hug L.A."/>
            <person name="Sharon I."/>
            <person name="Castelle C.J."/>
            <person name="Probst A.J."/>
            <person name="Thomas B.C."/>
            <person name="Singh A."/>
            <person name="Wilkins M.J."/>
            <person name="Karaoz U."/>
            <person name="Brodie E.L."/>
            <person name="Williams K.H."/>
            <person name="Hubbard S.S."/>
            <person name="Banfield J.F."/>
        </authorList>
    </citation>
    <scope>NUCLEOTIDE SEQUENCE [LARGE SCALE GENOMIC DNA]</scope>
</reference>
<gene>
    <name evidence="2" type="ORF">A2988_00040</name>
</gene>
<evidence type="ECO:0000313" key="3">
    <source>
        <dbReference type="Proteomes" id="UP000176650"/>
    </source>
</evidence>
<proteinExistence type="predicted"/>
<name>A0A1F5BTA8_9BACT</name>
<dbReference type="Proteomes" id="UP000176650">
    <property type="component" value="Unassembled WGS sequence"/>
</dbReference>